<keyword evidence="4" id="KW-0378">Hydrolase</keyword>
<dbReference type="PROSITE" id="PS51192">
    <property type="entry name" value="HELICASE_ATP_BIND_1"/>
    <property type="match status" value="1"/>
</dbReference>
<comment type="caution">
    <text evidence="4">The sequence shown here is derived from an EMBL/GenBank/DDBJ whole genome shotgun (WGS) entry which is preliminary data.</text>
</comment>
<evidence type="ECO:0000313" key="4">
    <source>
        <dbReference type="EMBL" id="TRA85852.1"/>
    </source>
</evidence>
<dbReference type="PANTHER" id="PTHR47957">
    <property type="entry name" value="ATP-DEPENDENT HELICASE HRQ1"/>
    <property type="match status" value="1"/>
</dbReference>
<dbReference type="Pfam" id="PF00271">
    <property type="entry name" value="Helicase_C"/>
    <property type="match status" value="1"/>
</dbReference>
<evidence type="ECO:0000259" key="3">
    <source>
        <dbReference type="PROSITE" id="PS51192"/>
    </source>
</evidence>
<dbReference type="InterPro" id="IPR001650">
    <property type="entry name" value="Helicase_C-like"/>
</dbReference>
<name>A0AA94V9V9_RHIRH</name>
<protein>
    <submittedName>
        <fullName evidence="4">DEAD/DEAH box helicase</fullName>
    </submittedName>
</protein>
<proteinExistence type="predicted"/>
<keyword evidence="4" id="KW-0347">Helicase</keyword>
<dbReference type="EMBL" id="SGOB01000006">
    <property type="protein sequence ID" value="TRA85852.1"/>
    <property type="molecule type" value="Genomic_DNA"/>
</dbReference>
<evidence type="ECO:0000313" key="5">
    <source>
        <dbReference type="Proteomes" id="UP000320858"/>
    </source>
</evidence>
<dbReference type="GO" id="GO:0003676">
    <property type="term" value="F:nucleic acid binding"/>
    <property type="evidence" value="ECO:0007669"/>
    <property type="project" value="InterPro"/>
</dbReference>
<dbReference type="PANTHER" id="PTHR47957:SF3">
    <property type="entry name" value="ATP-DEPENDENT HELICASE HRQ1"/>
    <property type="match status" value="1"/>
</dbReference>
<dbReference type="GO" id="GO:0005524">
    <property type="term" value="F:ATP binding"/>
    <property type="evidence" value="ECO:0007669"/>
    <property type="project" value="UniProtKB-KW"/>
</dbReference>
<dbReference type="GO" id="GO:0036297">
    <property type="term" value="P:interstrand cross-link repair"/>
    <property type="evidence" value="ECO:0007669"/>
    <property type="project" value="TreeGrafter"/>
</dbReference>
<dbReference type="SUPFAM" id="SSF52540">
    <property type="entry name" value="P-loop containing nucleoside triphosphate hydrolases"/>
    <property type="match status" value="2"/>
</dbReference>
<dbReference type="InterPro" id="IPR011545">
    <property type="entry name" value="DEAD/DEAH_box_helicase_dom"/>
</dbReference>
<keyword evidence="1" id="KW-0547">Nucleotide-binding</keyword>
<dbReference type="InterPro" id="IPR014001">
    <property type="entry name" value="Helicase_ATP-bd"/>
</dbReference>
<reference evidence="4 5" key="1">
    <citation type="journal article" date="2019" name="Appl. Microbiol. Biotechnol.">
        <title>Differential efficiency of wild type rhizogenic strains for rol gene transformation of plants.</title>
        <authorList>
            <person name="Desmet S."/>
            <person name="De Keyser E."/>
            <person name="Van Vaerenbergh J."/>
            <person name="Baeyen S."/>
            <person name="Van Huylenbroeck J."/>
            <person name="Geelen D."/>
            <person name="Dhooghe E."/>
        </authorList>
    </citation>
    <scope>NUCLEOTIDE SEQUENCE [LARGE SCALE GENOMIC DNA]</scope>
    <source>
        <strain evidence="4 5">B 4.1</strain>
    </source>
</reference>
<dbReference type="GO" id="GO:0006289">
    <property type="term" value="P:nucleotide-excision repair"/>
    <property type="evidence" value="ECO:0007669"/>
    <property type="project" value="TreeGrafter"/>
</dbReference>
<dbReference type="GO" id="GO:0043138">
    <property type="term" value="F:3'-5' DNA helicase activity"/>
    <property type="evidence" value="ECO:0007669"/>
    <property type="project" value="TreeGrafter"/>
</dbReference>
<organism evidence="4 5">
    <name type="scientific">Rhizobium rhizogenes</name>
    <name type="common">Agrobacterium rhizogenes</name>
    <dbReference type="NCBI Taxonomy" id="359"/>
    <lineage>
        <taxon>Bacteria</taxon>
        <taxon>Pseudomonadati</taxon>
        <taxon>Pseudomonadota</taxon>
        <taxon>Alphaproteobacteria</taxon>
        <taxon>Hyphomicrobiales</taxon>
        <taxon>Rhizobiaceae</taxon>
        <taxon>Rhizobium/Agrobacterium group</taxon>
        <taxon>Rhizobium</taxon>
    </lineage>
</organism>
<dbReference type="SMART" id="SM00490">
    <property type="entry name" value="HELICc"/>
    <property type="match status" value="1"/>
</dbReference>
<feature type="domain" description="Helicase ATP-binding" evidence="3">
    <location>
        <begin position="107"/>
        <end position="404"/>
    </location>
</feature>
<dbReference type="InterPro" id="IPR027417">
    <property type="entry name" value="P-loop_NTPase"/>
</dbReference>
<sequence length="1823" mass="200911">MKHATPTSVIEYVRDGYRRYYDSAFWMRDPAIMAERLAILNSYGVMAQEPLVEAVPQYPSLRPIEETCREAGLDPLVARHLARVVFGSDTSIKLREHQAQALRTGTAGDEEGRCNVVVTSGTGSGKTESFLLPLLARLMQERRNGVGPVGLNPWWERELATANSRWHHSREGMEPYVTPAVRAMVLYPTNALVEDQISRLRQAAARAMAIHGKPLFYFGRYTGATIGSTWVPPETLKAAHRTRINEVAREVNRIAREVVDIEQAMRAEGRNDDSILDVCSQFQDPRIGEMLTRWDMIAAPPDILITNTSMMNIMLMRDVEAPIFDSTRQWLQEDKDNKFTLIVDELHSYRGTQGTEVALVVRNMLDRLGLQPDSPQLRCIATSASLDGEAGKDYLEQFFGVSSQTFAIYPGNPRVFNVPLPVDSSIIEENAAALAGDDNDAAAAALAAISDQFSPREALASACRVAGKAKVLNPTTGIQEPVVRPASLSSIADALFGDEAKISLLEPLFIAAKMEGRGSWEEPKPAFRSHMFLRQVQGIWACSNPACTEVPEEFKAEDRKIGRLFRSPAMKCDCGGQVLELLYCYDCGEAFLGGFVVPYGDGKLASHVFLEVTKAGEGNSKASQVFERTQDEFRWYWPGGKIPAGSAVWTHTSPGKKEIKLQFAKGRFDPFSGVLNRGEEGGVVFEVSGSLADNEKVAALPEKCPCCGSSRSFFNSRDKKTFFKGSVETPIRGLRTGLNVTTQLVADRVMFATSDTNDAEKMIAFTDSRDDAADLAAGLELHHFRDLIRQLIFTGIQPRKIPSSIELDALVGKDPDSDAEVRRILNEAERRTLGIFNAVRAAKFNAASTSEKELIAKHDASLAANAVAWPSLLTAMRNELIALGQNPAGTEASRTKWGDGSTPWWRYFDPPNHEWEPLNNDVAADERRRIMGYFSTHVAKSLFDKAGRDMESMRIATIEVDANAGPALDLDEQVARGVLANVVRILGHTRHFSGERTRTSTNAPQAVAAYVKKVSGLTNRDESQLVATIGDFLNSRGIINENWLLRMDNHTNLPLKIVPAGERSLLRCDSCSRRTMVLPVKACTTPHCQGHQFSTVPNPGEDYYSWVAREPAHRLAVAELTGQTKPISEQRRRQRLFKGTAFLDKENVVTHGLEALSVTTTMEVGVDIGSLKLVLMANMPPQRFNYQQRVGRAGRAGQAFSYAVTISRGAAHDDYYFNNPERMTGDVPPQPQLDLTRPEIIRRVLAAECLRRAFGQLDPGPVRNEESLHGNFGRSGEWQGTYRASVAAWLAGASDVDYVAARLACHTGLAGTEQELVDYVRSRLPNEIDDCVQDSRFIQEELSHRLAVAGLLPMFGFPTQVRSLFRDDFKASKVEQTVISDRPLDHAVWAFSPGSEIPKDKQLNTASGFVFKKDGFKGVENQPEPLGKPMPYTRCTSASCGAIAHGSSATCAVCQQPSRNFPLYQPKGFLAAYKANDYDGQRQRGPALPPPVRAFPQEYGDLACGPMKLAIGPGPVAVVNDNGGRLYDFYQEINNRVAVRDPDLFRAAVPWPDPTTQPFDKGAIGAVFTTDVLSFYIAGAKGIGNFGVLDVRSQPSARAAMASFAELVKLSLATALDVDPSEFRVGRQPLAVPECETEQVFVADALENGAGYARWASNPAHMEDAIKAFHASVAPKWEHPRHAGDCDRSCPDCLRNYGNRFSHGMLDWRLALDLADLVLCYPIKMERWLEGSEDPSIGAFMRICEGAGLAVEHVFSSEGLPVLRSGNRALVLGHPLWHTQNGLLQPLQRSARDELRASGIEPIFVDVRDFAARSAAYFLRLQP</sequence>
<dbReference type="Proteomes" id="UP000320858">
    <property type="component" value="Unassembled WGS sequence"/>
</dbReference>
<dbReference type="Pfam" id="PF00270">
    <property type="entry name" value="DEAD"/>
    <property type="match status" value="1"/>
</dbReference>
<dbReference type="Gene3D" id="3.40.50.300">
    <property type="entry name" value="P-loop containing nucleotide triphosphate hydrolases"/>
    <property type="match status" value="2"/>
</dbReference>
<evidence type="ECO:0000256" key="1">
    <source>
        <dbReference type="ARBA" id="ARBA00022741"/>
    </source>
</evidence>
<accession>A0AA94V9V9</accession>
<dbReference type="SMART" id="SM00487">
    <property type="entry name" value="DEXDc"/>
    <property type="match status" value="1"/>
</dbReference>
<evidence type="ECO:0000256" key="2">
    <source>
        <dbReference type="ARBA" id="ARBA00022840"/>
    </source>
</evidence>
<dbReference type="RefSeq" id="WP_142851501.1">
    <property type="nucleotide sequence ID" value="NZ_SGOB01000006.1"/>
</dbReference>
<gene>
    <name evidence="4" type="ORF">EXN24_21440</name>
</gene>
<keyword evidence="2" id="KW-0067">ATP-binding</keyword>